<reference evidence="1" key="2">
    <citation type="journal article" date="2015" name="Data Brief">
        <title>Shoot transcriptome of the giant reed, Arundo donax.</title>
        <authorList>
            <person name="Barrero R.A."/>
            <person name="Guerrero F.D."/>
            <person name="Moolhuijzen P."/>
            <person name="Goolsby J.A."/>
            <person name="Tidwell J."/>
            <person name="Bellgard S.E."/>
            <person name="Bellgard M.I."/>
        </authorList>
    </citation>
    <scope>NUCLEOTIDE SEQUENCE</scope>
    <source>
        <tissue evidence="1">Shoot tissue taken approximately 20 cm above the soil surface</tissue>
    </source>
</reference>
<reference evidence="1" key="1">
    <citation type="submission" date="2014-09" db="EMBL/GenBank/DDBJ databases">
        <authorList>
            <person name="Magalhaes I.L.F."/>
            <person name="Oliveira U."/>
            <person name="Santos F.R."/>
            <person name="Vidigal T.H.D.A."/>
            <person name="Brescovit A.D."/>
            <person name="Santos A.J."/>
        </authorList>
    </citation>
    <scope>NUCLEOTIDE SEQUENCE</scope>
    <source>
        <tissue evidence="1">Shoot tissue taken approximately 20 cm above the soil surface</tissue>
    </source>
</reference>
<sequence>MQNVLVGEILINYLKRFLRIVPHVGML</sequence>
<proteinExistence type="predicted"/>
<accession>A0A0A9AS48</accession>
<dbReference type="EMBL" id="GBRH01245222">
    <property type="protein sequence ID" value="JAD52673.1"/>
    <property type="molecule type" value="Transcribed_RNA"/>
</dbReference>
<protein>
    <submittedName>
        <fullName evidence="1">Uncharacterized protein</fullName>
    </submittedName>
</protein>
<organism evidence="1">
    <name type="scientific">Arundo donax</name>
    <name type="common">Giant reed</name>
    <name type="synonym">Donax arundinaceus</name>
    <dbReference type="NCBI Taxonomy" id="35708"/>
    <lineage>
        <taxon>Eukaryota</taxon>
        <taxon>Viridiplantae</taxon>
        <taxon>Streptophyta</taxon>
        <taxon>Embryophyta</taxon>
        <taxon>Tracheophyta</taxon>
        <taxon>Spermatophyta</taxon>
        <taxon>Magnoliopsida</taxon>
        <taxon>Liliopsida</taxon>
        <taxon>Poales</taxon>
        <taxon>Poaceae</taxon>
        <taxon>PACMAD clade</taxon>
        <taxon>Arundinoideae</taxon>
        <taxon>Arundineae</taxon>
        <taxon>Arundo</taxon>
    </lineage>
</organism>
<dbReference type="AlphaFoldDB" id="A0A0A9AS48"/>
<name>A0A0A9AS48_ARUDO</name>
<evidence type="ECO:0000313" key="1">
    <source>
        <dbReference type="EMBL" id="JAD52673.1"/>
    </source>
</evidence>